<dbReference type="Pfam" id="PF02686">
    <property type="entry name" value="GatC"/>
    <property type="match status" value="1"/>
</dbReference>
<proteinExistence type="inferred from homology"/>
<reference evidence="3 4" key="1">
    <citation type="submission" date="2018-05" db="EMBL/GenBank/DDBJ databases">
        <title>Coraliomargarita sinensis sp. nov., isolated from a marine solar saltern.</title>
        <authorList>
            <person name="Zhou L.Y."/>
        </authorList>
    </citation>
    <scope>NUCLEOTIDE SEQUENCE [LARGE SCALE GENOMIC DNA]</scope>
    <source>
        <strain evidence="3 4">WN38</strain>
    </source>
</reference>
<dbReference type="OrthoDB" id="9813938at2"/>
<evidence type="ECO:0000256" key="2">
    <source>
        <dbReference type="SAM" id="MobiDB-lite"/>
    </source>
</evidence>
<comment type="subunit">
    <text evidence="1">Heterotrimer of A, B and C subunits.</text>
</comment>
<keyword evidence="3" id="KW-0808">Transferase</keyword>
<gene>
    <name evidence="1" type="primary">gatC</name>
    <name evidence="3" type="ORF">DDZ13_08735</name>
</gene>
<organism evidence="3 4">
    <name type="scientific">Coraliomargarita sinensis</name>
    <dbReference type="NCBI Taxonomy" id="2174842"/>
    <lineage>
        <taxon>Bacteria</taxon>
        <taxon>Pseudomonadati</taxon>
        <taxon>Verrucomicrobiota</taxon>
        <taxon>Opitutia</taxon>
        <taxon>Puniceicoccales</taxon>
        <taxon>Coraliomargaritaceae</taxon>
        <taxon>Coraliomargarita</taxon>
    </lineage>
</organism>
<accession>A0A317ZF03</accession>
<dbReference type="GO" id="GO:0005524">
    <property type="term" value="F:ATP binding"/>
    <property type="evidence" value="ECO:0007669"/>
    <property type="project" value="UniProtKB-KW"/>
</dbReference>
<keyword evidence="1" id="KW-0648">Protein biosynthesis</keyword>
<dbReference type="PANTHER" id="PTHR15004:SF0">
    <property type="entry name" value="GLUTAMYL-TRNA(GLN) AMIDOTRANSFERASE SUBUNIT C, MITOCHONDRIAL"/>
    <property type="match status" value="1"/>
</dbReference>
<dbReference type="InParanoid" id="A0A317ZF03"/>
<dbReference type="GO" id="GO:0006412">
    <property type="term" value="P:translation"/>
    <property type="evidence" value="ECO:0007669"/>
    <property type="project" value="UniProtKB-UniRule"/>
</dbReference>
<comment type="function">
    <text evidence="1">Allows the formation of correctly charged Asn-tRNA(Asn) or Gln-tRNA(Gln) through the transamidation of misacylated Asp-tRNA(Asn) or Glu-tRNA(Gln) in organisms which lack either or both of asparaginyl-tRNA or glutaminyl-tRNA synthetases. The reaction takes place in the presence of glutamine and ATP through an activated phospho-Asp-tRNA(Asn) or phospho-Glu-tRNA(Gln).</text>
</comment>
<dbReference type="RefSeq" id="WP_110131061.1">
    <property type="nucleotide sequence ID" value="NZ_QHJQ01000005.1"/>
</dbReference>
<dbReference type="HAMAP" id="MF_00122">
    <property type="entry name" value="GatC"/>
    <property type="match status" value="1"/>
</dbReference>
<dbReference type="Proteomes" id="UP000247099">
    <property type="component" value="Unassembled WGS sequence"/>
</dbReference>
<dbReference type="SUPFAM" id="SSF141000">
    <property type="entry name" value="Glu-tRNAGln amidotransferase C subunit"/>
    <property type="match status" value="1"/>
</dbReference>
<comment type="caution">
    <text evidence="3">The sequence shown here is derived from an EMBL/GenBank/DDBJ whole genome shotgun (WGS) entry which is preliminary data.</text>
</comment>
<feature type="region of interest" description="Disordered" evidence="2">
    <location>
        <begin position="66"/>
        <end position="97"/>
    </location>
</feature>
<evidence type="ECO:0000256" key="1">
    <source>
        <dbReference type="HAMAP-Rule" id="MF_00122"/>
    </source>
</evidence>
<dbReference type="EC" id="6.3.5.-" evidence="1"/>
<comment type="catalytic activity">
    <reaction evidence="1">
        <text>L-glutamyl-tRNA(Gln) + L-glutamine + ATP + H2O = L-glutaminyl-tRNA(Gln) + L-glutamate + ADP + phosphate + H(+)</text>
        <dbReference type="Rhea" id="RHEA:17521"/>
        <dbReference type="Rhea" id="RHEA-COMP:9681"/>
        <dbReference type="Rhea" id="RHEA-COMP:9684"/>
        <dbReference type="ChEBI" id="CHEBI:15377"/>
        <dbReference type="ChEBI" id="CHEBI:15378"/>
        <dbReference type="ChEBI" id="CHEBI:29985"/>
        <dbReference type="ChEBI" id="CHEBI:30616"/>
        <dbReference type="ChEBI" id="CHEBI:43474"/>
        <dbReference type="ChEBI" id="CHEBI:58359"/>
        <dbReference type="ChEBI" id="CHEBI:78520"/>
        <dbReference type="ChEBI" id="CHEBI:78521"/>
        <dbReference type="ChEBI" id="CHEBI:456216"/>
    </reaction>
</comment>
<comment type="catalytic activity">
    <reaction evidence="1">
        <text>L-aspartyl-tRNA(Asn) + L-glutamine + ATP + H2O = L-asparaginyl-tRNA(Asn) + L-glutamate + ADP + phosphate + 2 H(+)</text>
        <dbReference type="Rhea" id="RHEA:14513"/>
        <dbReference type="Rhea" id="RHEA-COMP:9674"/>
        <dbReference type="Rhea" id="RHEA-COMP:9677"/>
        <dbReference type="ChEBI" id="CHEBI:15377"/>
        <dbReference type="ChEBI" id="CHEBI:15378"/>
        <dbReference type="ChEBI" id="CHEBI:29985"/>
        <dbReference type="ChEBI" id="CHEBI:30616"/>
        <dbReference type="ChEBI" id="CHEBI:43474"/>
        <dbReference type="ChEBI" id="CHEBI:58359"/>
        <dbReference type="ChEBI" id="CHEBI:78515"/>
        <dbReference type="ChEBI" id="CHEBI:78516"/>
        <dbReference type="ChEBI" id="CHEBI:456216"/>
    </reaction>
</comment>
<dbReference type="GO" id="GO:0016740">
    <property type="term" value="F:transferase activity"/>
    <property type="evidence" value="ECO:0007669"/>
    <property type="project" value="UniProtKB-KW"/>
</dbReference>
<dbReference type="Gene3D" id="1.10.20.60">
    <property type="entry name" value="Glu-tRNAGln amidotransferase C subunit, N-terminal domain"/>
    <property type="match status" value="1"/>
</dbReference>
<dbReference type="GO" id="GO:0050566">
    <property type="term" value="F:asparaginyl-tRNA synthase (glutamine-hydrolyzing) activity"/>
    <property type="evidence" value="ECO:0007669"/>
    <property type="project" value="RHEA"/>
</dbReference>
<sequence length="97" mass="10711">MSETPHIDIDYVANLARIELSDQEKKKLGGQLDDILGYFEKLNSVNVDGVEPLAHAHAVNNIWREGDEPGPTYSPEVLTGMAPESRDNQVVVPKVVE</sequence>
<dbReference type="InterPro" id="IPR036113">
    <property type="entry name" value="Asp/Glu-ADT_sf_sub_c"/>
</dbReference>
<dbReference type="AlphaFoldDB" id="A0A317ZF03"/>
<dbReference type="PANTHER" id="PTHR15004">
    <property type="entry name" value="GLUTAMYL-TRNA(GLN) AMIDOTRANSFERASE SUBUNIT C, MITOCHONDRIAL"/>
    <property type="match status" value="1"/>
</dbReference>
<protein>
    <recommendedName>
        <fullName evidence="1">Aspartyl/glutamyl-tRNA(Asn/Gln) amidotransferase subunit C</fullName>
        <shortName evidence="1">Asp/Glu-ADT subunit C</shortName>
        <ecNumber evidence="1">6.3.5.-</ecNumber>
    </recommendedName>
</protein>
<name>A0A317ZF03_9BACT</name>
<evidence type="ECO:0000313" key="4">
    <source>
        <dbReference type="Proteomes" id="UP000247099"/>
    </source>
</evidence>
<keyword evidence="4" id="KW-1185">Reference proteome</keyword>
<comment type="similarity">
    <text evidence="1">Belongs to the GatC family.</text>
</comment>
<keyword evidence="1" id="KW-0547">Nucleotide-binding</keyword>
<dbReference type="EMBL" id="QHJQ01000005">
    <property type="protein sequence ID" value="PXA04114.1"/>
    <property type="molecule type" value="Genomic_DNA"/>
</dbReference>
<keyword evidence="1" id="KW-0067">ATP-binding</keyword>
<dbReference type="NCBIfam" id="TIGR00135">
    <property type="entry name" value="gatC"/>
    <property type="match status" value="1"/>
</dbReference>
<dbReference type="GO" id="GO:0050567">
    <property type="term" value="F:glutaminyl-tRNA synthase (glutamine-hydrolyzing) activity"/>
    <property type="evidence" value="ECO:0007669"/>
    <property type="project" value="UniProtKB-UniRule"/>
</dbReference>
<dbReference type="GO" id="GO:0006450">
    <property type="term" value="P:regulation of translational fidelity"/>
    <property type="evidence" value="ECO:0007669"/>
    <property type="project" value="InterPro"/>
</dbReference>
<keyword evidence="1" id="KW-0436">Ligase</keyword>
<dbReference type="InterPro" id="IPR003837">
    <property type="entry name" value="GatC"/>
</dbReference>
<dbReference type="GO" id="GO:0070681">
    <property type="term" value="P:glutaminyl-tRNAGln biosynthesis via transamidation"/>
    <property type="evidence" value="ECO:0007669"/>
    <property type="project" value="TreeGrafter"/>
</dbReference>
<evidence type="ECO:0000313" key="3">
    <source>
        <dbReference type="EMBL" id="PXA04114.1"/>
    </source>
</evidence>